<proteinExistence type="predicted"/>
<evidence type="ECO:0000313" key="2">
    <source>
        <dbReference type="Proteomes" id="UP000828390"/>
    </source>
</evidence>
<protein>
    <submittedName>
        <fullName evidence="1">Uncharacterized protein</fullName>
    </submittedName>
</protein>
<reference evidence="1" key="1">
    <citation type="journal article" date="2019" name="bioRxiv">
        <title>The Genome of the Zebra Mussel, Dreissena polymorpha: A Resource for Invasive Species Research.</title>
        <authorList>
            <person name="McCartney M.A."/>
            <person name="Auch B."/>
            <person name="Kono T."/>
            <person name="Mallez S."/>
            <person name="Zhang Y."/>
            <person name="Obille A."/>
            <person name="Becker A."/>
            <person name="Abrahante J.E."/>
            <person name="Garbe J."/>
            <person name="Badalamenti J.P."/>
            <person name="Herman A."/>
            <person name="Mangelson H."/>
            <person name="Liachko I."/>
            <person name="Sullivan S."/>
            <person name="Sone E.D."/>
            <person name="Koren S."/>
            <person name="Silverstein K.A.T."/>
            <person name="Beckman K.B."/>
            <person name="Gohl D.M."/>
        </authorList>
    </citation>
    <scope>NUCLEOTIDE SEQUENCE</scope>
    <source>
        <strain evidence="1">Duluth1</strain>
        <tissue evidence="1">Whole animal</tissue>
    </source>
</reference>
<keyword evidence="2" id="KW-1185">Reference proteome</keyword>
<dbReference type="AlphaFoldDB" id="A0A9D4FVA6"/>
<sequence>MNTIVPPKHVVLSNLNVMTTVAVLTNPGAVTVTLTARTVVTRITARSLGILARVLRSVTSTLTLSVSTLANVSISPGNVTVIQTVLTARTKGTNQIVFTIALRTISSVPTMCAFPKPCIATTLTTVRTGRTNRTAKSGCLNGFHDQTCSDVCQHCVNNTCQKDDGVCVHGCILGYRLDVSVQKCVYGNVNIRIRHIGVIARYFDWLFSISFNCLTLDHE</sequence>
<reference evidence="1" key="2">
    <citation type="submission" date="2020-11" db="EMBL/GenBank/DDBJ databases">
        <authorList>
            <person name="McCartney M.A."/>
            <person name="Auch B."/>
            <person name="Kono T."/>
            <person name="Mallez S."/>
            <person name="Becker A."/>
            <person name="Gohl D.M."/>
            <person name="Silverstein K.A.T."/>
            <person name="Koren S."/>
            <person name="Bechman K.B."/>
            <person name="Herman A."/>
            <person name="Abrahante J.E."/>
            <person name="Garbe J."/>
        </authorList>
    </citation>
    <scope>NUCLEOTIDE SEQUENCE</scope>
    <source>
        <strain evidence="1">Duluth1</strain>
        <tissue evidence="1">Whole animal</tissue>
    </source>
</reference>
<accession>A0A9D4FVA6</accession>
<name>A0A9D4FVA6_DREPO</name>
<dbReference type="EMBL" id="JAIWYP010000006">
    <property type="protein sequence ID" value="KAH3804239.1"/>
    <property type="molecule type" value="Genomic_DNA"/>
</dbReference>
<evidence type="ECO:0000313" key="1">
    <source>
        <dbReference type="EMBL" id="KAH3804239.1"/>
    </source>
</evidence>
<comment type="caution">
    <text evidence="1">The sequence shown here is derived from an EMBL/GenBank/DDBJ whole genome shotgun (WGS) entry which is preliminary data.</text>
</comment>
<dbReference type="Proteomes" id="UP000828390">
    <property type="component" value="Unassembled WGS sequence"/>
</dbReference>
<gene>
    <name evidence="1" type="ORF">DPMN_132521</name>
</gene>
<organism evidence="1 2">
    <name type="scientific">Dreissena polymorpha</name>
    <name type="common">Zebra mussel</name>
    <name type="synonym">Mytilus polymorpha</name>
    <dbReference type="NCBI Taxonomy" id="45954"/>
    <lineage>
        <taxon>Eukaryota</taxon>
        <taxon>Metazoa</taxon>
        <taxon>Spiralia</taxon>
        <taxon>Lophotrochozoa</taxon>
        <taxon>Mollusca</taxon>
        <taxon>Bivalvia</taxon>
        <taxon>Autobranchia</taxon>
        <taxon>Heteroconchia</taxon>
        <taxon>Euheterodonta</taxon>
        <taxon>Imparidentia</taxon>
        <taxon>Neoheterodontei</taxon>
        <taxon>Myida</taxon>
        <taxon>Dreissenoidea</taxon>
        <taxon>Dreissenidae</taxon>
        <taxon>Dreissena</taxon>
    </lineage>
</organism>